<dbReference type="InterPro" id="IPR051962">
    <property type="entry name" value="Cuticlin"/>
</dbReference>
<evidence type="ECO:0000256" key="5">
    <source>
        <dbReference type="ARBA" id="ARBA00022729"/>
    </source>
</evidence>
<feature type="domain" description="ZP" evidence="10">
    <location>
        <begin position="90"/>
        <end position="331"/>
    </location>
</feature>
<feature type="region of interest" description="Disordered" evidence="8">
    <location>
        <begin position="335"/>
        <end position="358"/>
    </location>
</feature>
<evidence type="ECO:0000313" key="12">
    <source>
        <dbReference type="Proteomes" id="UP000580250"/>
    </source>
</evidence>
<dbReference type="GO" id="GO:0005886">
    <property type="term" value="C:plasma membrane"/>
    <property type="evidence" value="ECO:0007669"/>
    <property type="project" value="UniProtKB-SubCell"/>
</dbReference>
<name>A0A6V7VQV8_MELEN</name>
<evidence type="ECO:0000256" key="9">
    <source>
        <dbReference type="SAM" id="Phobius"/>
    </source>
</evidence>
<sequence length="726" mass="81466">MLQVLLSFVSNSLILATKTKYFPECFLKTLFIFTYSFIASLAAASPYNGDNNYYYPTAQQSNSYSPSPSTPFLSTPDIIDNEVAEAPVIHCTDRGVEFSIKTKNTFRGNIYVQGQFGLTECRREFYNNDAPQAGIEVRLNDCGMIRERRPHGMSYSIVLIVNFHPRFVTRVDRAFKILCSYQHTERPVGTDLEVGTVPTEPLLSDAILVPDCEYSMRLGDPNGPIATNTVRVGELIFHRWECQDSPIYGMLVKNCRVFDGGNENVTLIDERGCPTKTGVIQSPPVYSDALNIAYAPIFAFHFPDRTQMNFRCQIQSCNKMDNECNGLTPPNCPNSVNYPPPPTPYPASQYPYGQQQQPLIPQNPPQGEAYSNYLNNPTIGSTPPYSLPTYIGAGISPTWPPNALPLGSVLQGNPSQVLQGIGRPWPANMRRRVEKHEGQSLEHKILLATQQLMKQNSSESWPPKLMVLNKLQHQNSPQINTENARRSARRFFNPVPAEAIEQDELRLRQRRAEEKTQDVVAVSTVTNDGLQGMDWSFENGKERIQQRRTMPTYTMKADKTFSLEKNNNESLNSPKNSTQQHQLPSQLAQNYCLNRSTLAALVGTIGLLSTILLAISCCLLWDFLSSRQRCRKGLINWRDSSNKLGNGKNGCLNFLSKNKISAVRNISLKNRYQLSPSFSSPISIDPMKTEGGLEQPKLSSDPREALAQILNRNHNKLNNQQPLGSK</sequence>
<dbReference type="OrthoDB" id="10068552at2759"/>
<evidence type="ECO:0000256" key="3">
    <source>
        <dbReference type="ARBA" id="ARBA00022475"/>
    </source>
</evidence>
<dbReference type="InterPro" id="IPR056953">
    <property type="entry name" value="CUT_N"/>
</dbReference>
<evidence type="ECO:0000256" key="7">
    <source>
        <dbReference type="ARBA" id="ARBA00023136"/>
    </source>
</evidence>
<dbReference type="SMART" id="SM00241">
    <property type="entry name" value="ZP"/>
    <property type="match status" value="1"/>
</dbReference>
<dbReference type="PANTHER" id="PTHR22907">
    <property type="entry name" value="GH04558P"/>
    <property type="match status" value="1"/>
</dbReference>
<dbReference type="InterPro" id="IPR001507">
    <property type="entry name" value="ZP_dom"/>
</dbReference>
<evidence type="ECO:0000256" key="6">
    <source>
        <dbReference type="ARBA" id="ARBA00022989"/>
    </source>
</evidence>
<keyword evidence="6 9" id="KW-1133">Transmembrane helix</keyword>
<dbReference type="PANTHER" id="PTHR22907:SF12">
    <property type="entry name" value="ZP DOMAIN-CONTAINING PROTEIN"/>
    <property type="match status" value="1"/>
</dbReference>
<dbReference type="Pfam" id="PF25057">
    <property type="entry name" value="CUT_N"/>
    <property type="match status" value="1"/>
</dbReference>
<evidence type="ECO:0000259" key="10">
    <source>
        <dbReference type="PROSITE" id="PS51034"/>
    </source>
</evidence>
<feature type="transmembrane region" description="Helical" evidence="9">
    <location>
        <begin position="598"/>
        <end position="624"/>
    </location>
</feature>
<keyword evidence="2" id="KW-0193">Cuticle</keyword>
<feature type="compositionally biased region" description="Low complexity" evidence="8">
    <location>
        <begin position="346"/>
        <end position="358"/>
    </location>
</feature>
<keyword evidence="4 9" id="KW-0812">Transmembrane</keyword>
<dbReference type="Proteomes" id="UP000580250">
    <property type="component" value="Unassembled WGS sequence"/>
</dbReference>
<evidence type="ECO:0000256" key="1">
    <source>
        <dbReference type="ARBA" id="ARBA00004251"/>
    </source>
</evidence>
<evidence type="ECO:0000256" key="2">
    <source>
        <dbReference type="ARBA" id="ARBA00022460"/>
    </source>
</evidence>
<dbReference type="GO" id="GO:0042302">
    <property type="term" value="F:structural constituent of cuticle"/>
    <property type="evidence" value="ECO:0007669"/>
    <property type="project" value="UniProtKB-KW"/>
</dbReference>
<dbReference type="Pfam" id="PF25301">
    <property type="entry name" value="CUT_C"/>
    <property type="match status" value="1"/>
</dbReference>
<protein>
    <recommendedName>
        <fullName evidence="10">ZP domain-containing protein</fullName>
    </recommendedName>
</protein>
<comment type="caution">
    <text evidence="11">The sequence shown here is derived from an EMBL/GenBank/DDBJ whole genome shotgun (WGS) entry which is preliminary data.</text>
</comment>
<comment type="subcellular location">
    <subcellularLocation>
        <location evidence="1">Cell membrane</location>
        <topology evidence="1">Single-pass type I membrane protein</topology>
    </subcellularLocation>
</comment>
<evidence type="ECO:0000256" key="8">
    <source>
        <dbReference type="SAM" id="MobiDB-lite"/>
    </source>
</evidence>
<keyword evidence="5" id="KW-0732">Signal</keyword>
<evidence type="ECO:0000256" key="4">
    <source>
        <dbReference type="ARBA" id="ARBA00022692"/>
    </source>
</evidence>
<accession>A0A6V7VQV8</accession>
<evidence type="ECO:0000313" key="11">
    <source>
        <dbReference type="EMBL" id="CAD2177346.1"/>
    </source>
</evidence>
<gene>
    <name evidence="11" type="ORF">MENT_LOCUS29218</name>
</gene>
<organism evidence="11 12">
    <name type="scientific">Meloidogyne enterolobii</name>
    <name type="common">Root-knot nematode worm</name>
    <name type="synonym">Meloidogyne mayaguensis</name>
    <dbReference type="NCBI Taxonomy" id="390850"/>
    <lineage>
        <taxon>Eukaryota</taxon>
        <taxon>Metazoa</taxon>
        <taxon>Ecdysozoa</taxon>
        <taxon>Nematoda</taxon>
        <taxon>Chromadorea</taxon>
        <taxon>Rhabditida</taxon>
        <taxon>Tylenchina</taxon>
        <taxon>Tylenchomorpha</taxon>
        <taxon>Tylenchoidea</taxon>
        <taxon>Meloidogynidae</taxon>
        <taxon>Meloidogyninae</taxon>
        <taxon>Meloidogyne</taxon>
    </lineage>
</organism>
<dbReference type="AlphaFoldDB" id="A0A6V7VQV8"/>
<keyword evidence="7 9" id="KW-0472">Membrane</keyword>
<proteinExistence type="predicted"/>
<dbReference type="PROSITE" id="PS51034">
    <property type="entry name" value="ZP_2"/>
    <property type="match status" value="1"/>
</dbReference>
<keyword evidence="3" id="KW-1003">Cell membrane</keyword>
<dbReference type="InterPro" id="IPR057475">
    <property type="entry name" value="CUT_C"/>
</dbReference>
<reference evidence="11 12" key="1">
    <citation type="submission" date="2020-08" db="EMBL/GenBank/DDBJ databases">
        <authorList>
            <person name="Koutsovoulos G."/>
            <person name="Danchin GJ E."/>
        </authorList>
    </citation>
    <scope>NUCLEOTIDE SEQUENCE [LARGE SCALE GENOMIC DNA]</scope>
</reference>
<dbReference type="EMBL" id="CAJEWN010000296">
    <property type="protein sequence ID" value="CAD2177346.1"/>
    <property type="molecule type" value="Genomic_DNA"/>
</dbReference>